<dbReference type="Proteomes" id="UP000231637">
    <property type="component" value="Chromosome"/>
</dbReference>
<evidence type="ECO:0000313" key="1">
    <source>
        <dbReference type="EMBL" id="ATX82203.1"/>
    </source>
</evidence>
<proteinExistence type="predicted"/>
<accession>A0A2K8L4P1</accession>
<organism evidence="1 2">
    <name type="scientific">Mariprofundus ferrinatatus</name>
    <dbReference type="NCBI Taxonomy" id="1921087"/>
    <lineage>
        <taxon>Bacteria</taxon>
        <taxon>Pseudomonadati</taxon>
        <taxon>Pseudomonadota</taxon>
        <taxon>Candidatius Mariprofundia</taxon>
        <taxon>Mariprofundales</taxon>
        <taxon>Mariprofundaceae</taxon>
        <taxon>Mariprofundus</taxon>
    </lineage>
</organism>
<dbReference type="EMBL" id="CP018800">
    <property type="protein sequence ID" value="ATX82203.1"/>
    <property type="molecule type" value="Genomic_DNA"/>
</dbReference>
<dbReference type="OrthoDB" id="569000at2"/>
<dbReference type="RefSeq" id="WP_100265582.1">
    <property type="nucleotide sequence ID" value="NZ_CP018800.1"/>
</dbReference>
<reference evidence="1 2" key="1">
    <citation type="submission" date="2016-12" db="EMBL/GenBank/DDBJ databases">
        <title>Isolation and genomic insights into novel planktonic Zetaproteobacteria from stratified waters of the Chesapeake Bay.</title>
        <authorList>
            <person name="McAllister S.M."/>
            <person name="Kato S."/>
            <person name="Chan C.S."/>
            <person name="Chiu B.K."/>
            <person name="Field E.K."/>
        </authorList>
    </citation>
    <scope>NUCLEOTIDE SEQUENCE [LARGE SCALE GENOMIC DNA]</scope>
    <source>
        <strain evidence="1 2">CP-8</strain>
    </source>
</reference>
<dbReference type="AlphaFoldDB" id="A0A2K8L4P1"/>
<dbReference type="KEGG" id="mfn:Ga0123462_1340"/>
<evidence type="ECO:0000313" key="2">
    <source>
        <dbReference type="Proteomes" id="UP000231637"/>
    </source>
</evidence>
<dbReference type="Pfam" id="PF20551">
    <property type="entry name" value="DUF6765"/>
    <property type="match status" value="1"/>
</dbReference>
<dbReference type="InterPro" id="IPR046653">
    <property type="entry name" value="DUF6765"/>
</dbReference>
<keyword evidence="2" id="KW-1185">Reference proteome</keyword>
<name>A0A2K8L4P1_9PROT</name>
<gene>
    <name evidence="1" type="ORF">Ga0123462_1340</name>
</gene>
<protein>
    <submittedName>
        <fullName evidence="1">Uncharacterized protein</fullName>
    </submittedName>
</protein>
<sequence length="321" mass="37251">MDTEFHYYITGFLARCSGFSDSEATTIATASEYVDYNCTECTVYQKRSAKPYRNQISQTMDITKPRSERIRIYPLFHFIPGDPNADSARRIDNRIHQLNTTPDNEIANRIIDHALGGNMVESEDQLLHAIGIASHAYIDTWAHQNFIGIEDSFNHAGSILPNIGHADVEHKPDIPCLIWQDERLLDPLIDNRKRFIDAGMALYRKYLSFNEGRNIRSGYSPERMEDELAAMLGPSSKASSMEMNRYQRYRKYRIELYYLGQFDPDGWFDAAVHRKAGSYFWRSPSNMKSTEWYRFQEAVKRHAEFAFELIKPRFEAEGINV</sequence>